<organism evidence="1 2">
    <name type="scientific">Lasallia pustulata</name>
    <dbReference type="NCBI Taxonomy" id="136370"/>
    <lineage>
        <taxon>Eukaryota</taxon>
        <taxon>Fungi</taxon>
        <taxon>Dikarya</taxon>
        <taxon>Ascomycota</taxon>
        <taxon>Pezizomycotina</taxon>
        <taxon>Lecanoromycetes</taxon>
        <taxon>OSLEUM clade</taxon>
        <taxon>Umbilicariomycetidae</taxon>
        <taxon>Umbilicariales</taxon>
        <taxon>Umbilicariaceae</taxon>
        <taxon>Lasallia</taxon>
    </lineage>
</organism>
<evidence type="ECO:0000313" key="1">
    <source>
        <dbReference type="EMBL" id="KAA6411565.1"/>
    </source>
</evidence>
<reference evidence="1 2" key="1">
    <citation type="submission" date="2019-09" db="EMBL/GenBank/DDBJ databases">
        <title>The hologenome of the rock-dwelling lichen Lasallia pustulata.</title>
        <authorList>
            <person name="Greshake Tzovaras B."/>
            <person name="Segers F."/>
            <person name="Bicker A."/>
            <person name="Dal Grande F."/>
            <person name="Otte J."/>
            <person name="Hankeln T."/>
            <person name="Schmitt I."/>
            <person name="Ebersberger I."/>
        </authorList>
    </citation>
    <scope>NUCLEOTIDE SEQUENCE [LARGE SCALE GENOMIC DNA]</scope>
    <source>
        <strain evidence="1">A1-1</strain>
    </source>
</reference>
<name>A0A5M8PRI0_9LECA</name>
<comment type="caution">
    <text evidence="1">The sequence shown here is derived from an EMBL/GenBank/DDBJ whole genome shotgun (WGS) entry which is preliminary data.</text>
</comment>
<evidence type="ECO:0000313" key="2">
    <source>
        <dbReference type="Proteomes" id="UP000324767"/>
    </source>
</evidence>
<protein>
    <submittedName>
        <fullName evidence="1">Uncharacterized protein</fullName>
    </submittedName>
</protein>
<sequence length="108" mass="12315">MVHVRKVLHLLLREPDTKAPLNVNIHCSHVSMYQTFMFLTLPSNQSCQNPVTAGTPSFSIKANSTTRKNISEDINLLHHQTRLPFTDNKNRTVTRSYTMTSIPQAKRP</sequence>
<accession>A0A5M8PRI0</accession>
<dbReference type="Proteomes" id="UP000324767">
    <property type="component" value="Unassembled WGS sequence"/>
</dbReference>
<dbReference type="EMBL" id="VXIT01000007">
    <property type="protein sequence ID" value="KAA6411565.1"/>
    <property type="molecule type" value="Genomic_DNA"/>
</dbReference>
<gene>
    <name evidence="1" type="ORF">FRX48_04845</name>
</gene>
<dbReference type="AlphaFoldDB" id="A0A5M8PRI0"/>
<proteinExistence type="predicted"/>